<evidence type="ECO:0000256" key="1">
    <source>
        <dbReference type="SAM" id="MobiDB-lite"/>
    </source>
</evidence>
<evidence type="ECO:0008006" key="4">
    <source>
        <dbReference type="Google" id="ProtNLM"/>
    </source>
</evidence>
<feature type="compositionally biased region" description="Basic and acidic residues" evidence="1">
    <location>
        <begin position="84"/>
        <end position="93"/>
    </location>
</feature>
<proteinExistence type="predicted"/>
<reference evidence="2 3" key="1">
    <citation type="submission" date="2020-11" db="EMBL/GenBank/DDBJ databases">
        <authorList>
            <person name="Wallbank WR R."/>
            <person name="Pardo Diaz C."/>
            <person name="Kozak K."/>
            <person name="Martin S."/>
            <person name="Jiggins C."/>
            <person name="Moest M."/>
            <person name="Warren A I."/>
            <person name="Generalovic N T."/>
            <person name="Byers J.R.P. K."/>
            <person name="Montejo-Kovacevich G."/>
            <person name="Yen C E."/>
        </authorList>
    </citation>
    <scope>NUCLEOTIDE SEQUENCE [LARGE SCALE GENOMIC DNA]</scope>
</reference>
<dbReference type="PANTHER" id="PTHR15654:SF2">
    <property type="entry name" value="COILED-COIL DOMAIN-CONTAINING PROTEIN 113"/>
    <property type="match status" value="1"/>
</dbReference>
<sequence length="413" mass="48577">MKSSKARLLEHPFNITKSIQNFNISQLFETLETLRKESFFLKWENALFEDFLARHDMFHLLATNSNMSQAGQQHTSRNYLALKSNKESPRSEAEASNITRRSSGTKIARNRSHHYTHKNADDTLQYSVESTKPLEPKINFITKIEMAESFHQTLNERMSCIESETKAQLRQLRAQLIETGLRKAELNRITNVFKRFVSDNSSKWPKRRPSAEKFIKLLEDCLRHGTLLVGQMRLRNSSQIRQLQRNQRILDKRTELNRTLMPIDFELLQIEKSKNLHQMEESTSKLDFLKRSSHNATMRLKKHKILQEKTSALGKNLILVEKMLIERISKHEALLPLAEMEVDSCHRKVMDLQEEIRNYVVPSTIDYVDKKCDLILLEKEKKWLIRQIYICKIKLQNLKRKLNKIAPQQEQAI</sequence>
<name>A0A7R8YN47_HERIL</name>
<dbReference type="PANTHER" id="PTHR15654">
    <property type="entry name" value="COILED-COIL DOMAIN-CONTAINING PROTEIN 113-RELATED"/>
    <property type="match status" value="1"/>
</dbReference>
<feature type="region of interest" description="Disordered" evidence="1">
    <location>
        <begin position="83"/>
        <end position="124"/>
    </location>
</feature>
<dbReference type="GO" id="GO:0060271">
    <property type="term" value="P:cilium assembly"/>
    <property type="evidence" value="ECO:0007669"/>
    <property type="project" value="TreeGrafter"/>
</dbReference>
<dbReference type="InterPro" id="IPR051885">
    <property type="entry name" value="CC_CF"/>
</dbReference>
<protein>
    <recommendedName>
        <fullName evidence="4">DUF4201 domain-containing protein</fullName>
    </recommendedName>
</protein>
<feature type="compositionally biased region" description="Polar residues" evidence="1">
    <location>
        <begin position="94"/>
        <end position="105"/>
    </location>
</feature>
<organism evidence="2 3">
    <name type="scientific">Hermetia illucens</name>
    <name type="common">Black soldier fly</name>
    <dbReference type="NCBI Taxonomy" id="343691"/>
    <lineage>
        <taxon>Eukaryota</taxon>
        <taxon>Metazoa</taxon>
        <taxon>Ecdysozoa</taxon>
        <taxon>Arthropoda</taxon>
        <taxon>Hexapoda</taxon>
        <taxon>Insecta</taxon>
        <taxon>Pterygota</taxon>
        <taxon>Neoptera</taxon>
        <taxon>Endopterygota</taxon>
        <taxon>Diptera</taxon>
        <taxon>Brachycera</taxon>
        <taxon>Stratiomyomorpha</taxon>
        <taxon>Stratiomyidae</taxon>
        <taxon>Hermetiinae</taxon>
        <taxon>Hermetia</taxon>
    </lineage>
</organism>
<evidence type="ECO:0000313" key="3">
    <source>
        <dbReference type="Proteomes" id="UP000594454"/>
    </source>
</evidence>
<accession>A0A7R8YN47</accession>
<dbReference type="EMBL" id="LR899009">
    <property type="protein sequence ID" value="CAD7078901.1"/>
    <property type="molecule type" value="Genomic_DNA"/>
</dbReference>
<dbReference type="GO" id="GO:0036064">
    <property type="term" value="C:ciliary basal body"/>
    <property type="evidence" value="ECO:0007669"/>
    <property type="project" value="TreeGrafter"/>
</dbReference>
<feature type="compositionally biased region" description="Basic residues" evidence="1">
    <location>
        <begin position="108"/>
        <end position="117"/>
    </location>
</feature>
<dbReference type="OrthoDB" id="10259713at2759"/>
<dbReference type="InParanoid" id="A0A7R8YN47"/>
<gene>
    <name evidence="2" type="ORF">HERILL_LOCUS2143</name>
</gene>
<dbReference type="AlphaFoldDB" id="A0A7R8YN47"/>
<keyword evidence="3" id="KW-1185">Reference proteome</keyword>
<dbReference type="GO" id="GO:0005930">
    <property type="term" value="C:axoneme"/>
    <property type="evidence" value="ECO:0007669"/>
    <property type="project" value="TreeGrafter"/>
</dbReference>
<evidence type="ECO:0000313" key="2">
    <source>
        <dbReference type="EMBL" id="CAD7078901.1"/>
    </source>
</evidence>
<dbReference type="Proteomes" id="UP000594454">
    <property type="component" value="Chromosome 1"/>
</dbReference>